<feature type="compositionally biased region" description="Pro residues" evidence="6">
    <location>
        <begin position="216"/>
        <end position="235"/>
    </location>
</feature>
<evidence type="ECO:0000256" key="1">
    <source>
        <dbReference type="ARBA" id="ARBA00004651"/>
    </source>
</evidence>
<feature type="region of interest" description="Disordered" evidence="6">
    <location>
        <begin position="1"/>
        <end position="22"/>
    </location>
</feature>
<dbReference type="InterPro" id="IPR010432">
    <property type="entry name" value="RDD"/>
</dbReference>
<keyword evidence="3 7" id="KW-0812">Transmembrane</keyword>
<proteinExistence type="predicted"/>
<evidence type="ECO:0000259" key="9">
    <source>
        <dbReference type="Pfam" id="PF10708"/>
    </source>
</evidence>
<comment type="subcellular location">
    <subcellularLocation>
        <location evidence="1">Cell membrane</location>
        <topology evidence="1">Multi-pass membrane protein</topology>
    </subcellularLocation>
</comment>
<reference evidence="10 11" key="1">
    <citation type="journal article" date="2019" name="Int. J. Syst. Evol. Microbiol.">
        <title>The Global Catalogue of Microorganisms (GCM) 10K type strain sequencing project: providing services to taxonomists for standard genome sequencing and annotation.</title>
        <authorList>
            <consortium name="The Broad Institute Genomics Platform"/>
            <consortium name="The Broad Institute Genome Sequencing Center for Infectious Disease"/>
            <person name="Wu L."/>
            <person name="Ma J."/>
        </authorList>
    </citation>
    <scope>NUCLEOTIDE SEQUENCE [LARGE SCALE GENOMIC DNA]</scope>
    <source>
        <strain evidence="10 11">JCM 4087</strain>
    </source>
</reference>
<dbReference type="EMBL" id="BAAAXZ010000049">
    <property type="protein sequence ID" value="GAA2918559.1"/>
    <property type="molecule type" value="Genomic_DNA"/>
</dbReference>
<keyword evidence="5 7" id="KW-0472">Membrane</keyword>
<gene>
    <name evidence="10" type="ORF">GCM10020221_13540</name>
</gene>
<feature type="region of interest" description="Disordered" evidence="6">
    <location>
        <begin position="34"/>
        <end position="237"/>
    </location>
</feature>
<evidence type="ECO:0000256" key="3">
    <source>
        <dbReference type="ARBA" id="ARBA00022692"/>
    </source>
</evidence>
<feature type="compositionally biased region" description="Low complexity" evidence="6">
    <location>
        <begin position="165"/>
        <end position="176"/>
    </location>
</feature>
<accession>A0ABN3WKX3</accession>
<keyword evidence="11" id="KW-1185">Reference proteome</keyword>
<dbReference type="PANTHER" id="PTHR36115">
    <property type="entry name" value="PROLINE-RICH ANTIGEN HOMOLOG-RELATED"/>
    <property type="match status" value="1"/>
</dbReference>
<keyword evidence="4 7" id="KW-1133">Transmembrane helix</keyword>
<keyword evidence="2" id="KW-1003">Cell membrane</keyword>
<feature type="compositionally biased region" description="Low complexity" evidence="6">
    <location>
        <begin position="184"/>
        <end position="215"/>
    </location>
</feature>
<dbReference type="RefSeq" id="WP_344961504.1">
    <property type="nucleotide sequence ID" value="NZ_BAAAXZ010000049.1"/>
</dbReference>
<evidence type="ECO:0000256" key="4">
    <source>
        <dbReference type="ARBA" id="ARBA00022989"/>
    </source>
</evidence>
<dbReference type="InterPro" id="IPR018929">
    <property type="entry name" value="DUF2510"/>
</dbReference>
<dbReference type="Proteomes" id="UP001501102">
    <property type="component" value="Unassembled WGS sequence"/>
</dbReference>
<evidence type="ECO:0000259" key="8">
    <source>
        <dbReference type="Pfam" id="PF06271"/>
    </source>
</evidence>
<dbReference type="InterPro" id="IPR051791">
    <property type="entry name" value="Pra-immunoreactive"/>
</dbReference>
<comment type="caution">
    <text evidence="10">The sequence shown here is derived from an EMBL/GenBank/DDBJ whole genome shotgun (WGS) entry which is preliminary data.</text>
</comment>
<protein>
    <recommendedName>
        <fullName evidence="12">RDD family protein</fullName>
    </recommendedName>
</protein>
<name>A0ABN3WKX3_STRTU</name>
<evidence type="ECO:0000256" key="6">
    <source>
        <dbReference type="SAM" id="MobiDB-lite"/>
    </source>
</evidence>
<evidence type="ECO:0000313" key="11">
    <source>
        <dbReference type="Proteomes" id="UP001501102"/>
    </source>
</evidence>
<feature type="domain" description="RDD" evidence="8">
    <location>
        <begin position="249"/>
        <end position="398"/>
    </location>
</feature>
<evidence type="ECO:0000256" key="2">
    <source>
        <dbReference type="ARBA" id="ARBA00022475"/>
    </source>
</evidence>
<dbReference type="Pfam" id="PF10708">
    <property type="entry name" value="DUF2510"/>
    <property type="match status" value="1"/>
</dbReference>
<feature type="transmembrane region" description="Helical" evidence="7">
    <location>
        <begin position="299"/>
        <end position="325"/>
    </location>
</feature>
<dbReference type="PANTHER" id="PTHR36115:SF4">
    <property type="entry name" value="MEMBRANE PROTEIN"/>
    <property type="match status" value="1"/>
</dbReference>
<feature type="compositionally biased region" description="Pro residues" evidence="6">
    <location>
        <begin position="50"/>
        <end position="73"/>
    </location>
</feature>
<sequence>MSAPIPGSADGSPSQGYYPDPSIPGYIRYWSGTAWVPGTSRPAPAEGEPMPGPPPGVPAPLPALAAPVPPSPRPAGQHPTAGQGRDETGPVFFDEEQLPARREPAAWPDPRVAEPAAPGSPAREGTMDLGGRKPVPGPSAPQVHHGPSALSSAQPPRSWPEEARQPVPVQQHRPPAAWSPPQLPVQQQPQPQPQQLQGQLQPRPTAQPLPVQHAAPAPPAVREPGVPAPWKPPTENPFLQAARREGRPAGLGRRLAARLVDTAVLGGALAALAVPLWAKSVEHIDEKVDRAKRSGQTVTVWLLDGTTGAYLAIVLGALLLCGVLYEVLPTAKWGRTLGKKLCGVRVIDIGSHDTASFGAVLRRWLVYSVPGLLGVGLLGVLWCLFDRPWRQCWHDKAARTFVASAKD</sequence>
<dbReference type="Pfam" id="PF06271">
    <property type="entry name" value="RDD"/>
    <property type="match status" value="1"/>
</dbReference>
<feature type="transmembrane region" description="Helical" evidence="7">
    <location>
        <begin position="255"/>
        <end position="278"/>
    </location>
</feature>
<evidence type="ECO:0000256" key="5">
    <source>
        <dbReference type="ARBA" id="ARBA00023136"/>
    </source>
</evidence>
<evidence type="ECO:0008006" key="12">
    <source>
        <dbReference type="Google" id="ProtNLM"/>
    </source>
</evidence>
<evidence type="ECO:0000313" key="10">
    <source>
        <dbReference type="EMBL" id="GAA2918559.1"/>
    </source>
</evidence>
<organism evidence="10 11">
    <name type="scientific">Streptomyces thioluteus</name>
    <dbReference type="NCBI Taxonomy" id="66431"/>
    <lineage>
        <taxon>Bacteria</taxon>
        <taxon>Bacillati</taxon>
        <taxon>Actinomycetota</taxon>
        <taxon>Actinomycetes</taxon>
        <taxon>Kitasatosporales</taxon>
        <taxon>Streptomycetaceae</taxon>
        <taxon>Streptomyces</taxon>
    </lineage>
</organism>
<feature type="domain" description="DUF2510" evidence="9">
    <location>
        <begin position="16"/>
        <end position="46"/>
    </location>
</feature>
<feature type="transmembrane region" description="Helical" evidence="7">
    <location>
        <begin position="364"/>
        <end position="385"/>
    </location>
</feature>
<evidence type="ECO:0000256" key="7">
    <source>
        <dbReference type="SAM" id="Phobius"/>
    </source>
</evidence>